<evidence type="ECO:0000313" key="2">
    <source>
        <dbReference type="EMBL" id="GBM21090.1"/>
    </source>
</evidence>
<accession>A0A4Y2DW59</accession>
<gene>
    <name evidence="2" type="ORF">AVEN_200776_1</name>
</gene>
<dbReference type="EMBL" id="BGPR01000453">
    <property type="protein sequence ID" value="GBM21090.1"/>
    <property type="molecule type" value="Genomic_DNA"/>
</dbReference>
<dbReference type="Proteomes" id="UP000499080">
    <property type="component" value="Unassembled WGS sequence"/>
</dbReference>
<name>A0A4Y2DW59_ARAVE</name>
<comment type="caution">
    <text evidence="2">The sequence shown here is derived from an EMBL/GenBank/DDBJ whole genome shotgun (WGS) entry which is preliminary data.</text>
</comment>
<reference evidence="2 3" key="1">
    <citation type="journal article" date="2019" name="Sci. Rep.">
        <title>Orb-weaving spider Araneus ventricosus genome elucidates the spidroin gene catalogue.</title>
        <authorList>
            <person name="Kono N."/>
            <person name="Nakamura H."/>
            <person name="Ohtoshi R."/>
            <person name="Moran D.A.P."/>
            <person name="Shinohara A."/>
            <person name="Yoshida Y."/>
            <person name="Fujiwara M."/>
            <person name="Mori M."/>
            <person name="Tomita M."/>
            <person name="Arakawa K."/>
        </authorList>
    </citation>
    <scope>NUCLEOTIDE SEQUENCE [LARGE SCALE GENOMIC DNA]</scope>
</reference>
<proteinExistence type="predicted"/>
<evidence type="ECO:0000256" key="1">
    <source>
        <dbReference type="SAM" id="MobiDB-lite"/>
    </source>
</evidence>
<organism evidence="2 3">
    <name type="scientific">Araneus ventricosus</name>
    <name type="common">Orbweaver spider</name>
    <name type="synonym">Epeira ventricosa</name>
    <dbReference type="NCBI Taxonomy" id="182803"/>
    <lineage>
        <taxon>Eukaryota</taxon>
        <taxon>Metazoa</taxon>
        <taxon>Ecdysozoa</taxon>
        <taxon>Arthropoda</taxon>
        <taxon>Chelicerata</taxon>
        <taxon>Arachnida</taxon>
        <taxon>Araneae</taxon>
        <taxon>Araneomorphae</taxon>
        <taxon>Entelegynae</taxon>
        <taxon>Araneoidea</taxon>
        <taxon>Araneidae</taxon>
        <taxon>Araneus</taxon>
    </lineage>
</organism>
<keyword evidence="3" id="KW-1185">Reference proteome</keyword>
<protein>
    <submittedName>
        <fullName evidence="2">Uncharacterized protein</fullName>
    </submittedName>
</protein>
<dbReference type="AlphaFoldDB" id="A0A4Y2DW59"/>
<feature type="region of interest" description="Disordered" evidence="1">
    <location>
        <begin position="1"/>
        <end position="25"/>
    </location>
</feature>
<sequence>MAFVTKGRKMGRELERQQTEVSQVQTMESGVNRFAILHRKSGHGGLRDDAGARAPPSKHAREKTGWWHFLQPIYKAENNTYLCLSQELLRNCGY</sequence>
<evidence type="ECO:0000313" key="3">
    <source>
        <dbReference type="Proteomes" id="UP000499080"/>
    </source>
</evidence>